<sequence length="1002" mass="114308">MSPFLVCAIIFVRIFWSSEQTQLRYVKRKEGNSEQKKVEQKHPKIPNIRNHEFLCKCPSQNVTSRRRNFSDKKWDMYGGLEEKANDLSVVFHNEFTKRNTKSKGFDKFFEKGGSFLDNRLSGKKKNVPKRQTLRSEPSMVDLVECGDLVIEKIKDGDEEDGEEAQEDRNKVIGWTEDDQKNLMYLGISEIERNKRLESLIARRKEKKLFIGQHEKCLIDKKPMAKVLTKISNPLDFSKDFEDGFETPSSAPSFMATSPYEIPYDPYEEKPNLTRGSFSQEISSQKNMPFCRHESFSSDHFFLSQTNQDHGSKEHYSFSGGRKYSNRIAHSRFKRHTDKGTHDWIIDQLIYNESATNPLENGEETTYVKDIKCKTKMDSMKVKEVRNDHLTKSKLDQVSEANLVPNISNIENDGNLEKSRLGSRFPRPHGRLLNFPVSTNASNTNINEALYDNVTYIIDKRQENMFLSHGRLCHTPTYSVASDLQVEVSEVGSLTSTIGENVETNSSTDRESIHYDGDVDRDVSSGSEELWGTSFKGGKEEKKVRSEGDDVEVNNNSNEVVPPFTPHHIDEENAINMSSIPSKYDVLEDISTRARNNHHNNFGYKKHLMEEIEVPQSSNSSHALDQLPSDTNTKKLEEWCNNLPDIVTNGEHVINEVNNTTTIEQGSIENLGNNEDSNTLVMQHESMDDTSINSVSSSPRSVLPEKTMVDEVSLSVFDQQILVGAQQSIVEVTTQETLDNEVPFDIRPQIIQPSMDDNTHDQLDIINFNNSQEQTIPLENSIEESNIFGSINNEEVNIKTNHDEYIMEGRTQETLDHESPSNSILQIVQQLMDDTTHELHNVDFNHSQKHTILQENSIEEPNIFDNMHHAEVINKEKHNKYITEDITQETLNESPSNTIPQTIQPLADITTHKSHNVDSNNSQERTMLPIEPNVFDNTSDEGVNNKSGDDMYIMESMTQKNLDSESSSNTMPQIIQPLIDDTTPESHNVDFNHSQDTKLSSVL</sequence>
<reference evidence="3 4" key="1">
    <citation type="submission" date="2024-08" db="EMBL/GenBank/DDBJ databases">
        <title>Insights into the chromosomal genome structure of Flemingia macrophylla.</title>
        <authorList>
            <person name="Ding Y."/>
            <person name="Zhao Y."/>
            <person name="Bi W."/>
            <person name="Wu M."/>
            <person name="Zhao G."/>
            <person name="Gong Y."/>
            <person name="Li W."/>
            <person name="Zhang P."/>
        </authorList>
    </citation>
    <scope>NUCLEOTIDE SEQUENCE [LARGE SCALE GENOMIC DNA]</scope>
    <source>
        <strain evidence="3">DYQJB</strain>
        <tissue evidence="3">Leaf</tissue>
    </source>
</reference>
<gene>
    <name evidence="3" type="ORF">Fmac_014154</name>
</gene>
<feature type="region of interest" description="Disordered" evidence="1">
    <location>
        <begin position="500"/>
        <end position="565"/>
    </location>
</feature>
<dbReference type="PANTHER" id="PTHR33870">
    <property type="entry name" value="CARDIOMYOPATHY-ASSOCIATED PROTEIN"/>
    <property type="match status" value="1"/>
</dbReference>
<evidence type="ECO:0000256" key="2">
    <source>
        <dbReference type="SAM" id="SignalP"/>
    </source>
</evidence>
<dbReference type="PANTHER" id="PTHR33870:SF16">
    <property type="entry name" value="PROTEIN, PUTATIVE-RELATED"/>
    <property type="match status" value="1"/>
</dbReference>
<feature type="compositionally biased region" description="Basic and acidic residues" evidence="1">
    <location>
        <begin position="536"/>
        <end position="547"/>
    </location>
</feature>
<organism evidence="3 4">
    <name type="scientific">Flemingia macrophylla</name>
    <dbReference type="NCBI Taxonomy" id="520843"/>
    <lineage>
        <taxon>Eukaryota</taxon>
        <taxon>Viridiplantae</taxon>
        <taxon>Streptophyta</taxon>
        <taxon>Embryophyta</taxon>
        <taxon>Tracheophyta</taxon>
        <taxon>Spermatophyta</taxon>
        <taxon>Magnoliopsida</taxon>
        <taxon>eudicotyledons</taxon>
        <taxon>Gunneridae</taxon>
        <taxon>Pentapetalae</taxon>
        <taxon>rosids</taxon>
        <taxon>fabids</taxon>
        <taxon>Fabales</taxon>
        <taxon>Fabaceae</taxon>
        <taxon>Papilionoideae</taxon>
        <taxon>50 kb inversion clade</taxon>
        <taxon>NPAAA clade</taxon>
        <taxon>indigoferoid/millettioid clade</taxon>
        <taxon>Phaseoleae</taxon>
        <taxon>Flemingia</taxon>
    </lineage>
</organism>
<proteinExistence type="predicted"/>
<comment type="caution">
    <text evidence="3">The sequence shown here is derived from an EMBL/GenBank/DDBJ whole genome shotgun (WGS) entry which is preliminary data.</text>
</comment>
<feature type="compositionally biased region" description="Basic and acidic residues" evidence="1">
    <location>
        <begin position="507"/>
        <end position="522"/>
    </location>
</feature>
<dbReference type="AlphaFoldDB" id="A0ABD1MAY5"/>
<keyword evidence="2" id="KW-0732">Signal</keyword>
<name>A0ABD1MAY5_9FABA</name>
<feature type="compositionally biased region" description="Basic and acidic residues" evidence="1">
    <location>
        <begin position="986"/>
        <end position="995"/>
    </location>
</feature>
<accession>A0ABD1MAY5</accession>
<dbReference type="EMBL" id="JBGMDY010000005">
    <property type="protein sequence ID" value="KAL2332941.1"/>
    <property type="molecule type" value="Genomic_DNA"/>
</dbReference>
<dbReference type="Proteomes" id="UP001603857">
    <property type="component" value="Unassembled WGS sequence"/>
</dbReference>
<keyword evidence="4" id="KW-1185">Reference proteome</keyword>
<evidence type="ECO:0000313" key="4">
    <source>
        <dbReference type="Proteomes" id="UP001603857"/>
    </source>
</evidence>
<feature type="chain" id="PRO_5044785434" evidence="2">
    <location>
        <begin position="21"/>
        <end position="1002"/>
    </location>
</feature>
<feature type="signal peptide" evidence="2">
    <location>
        <begin position="1"/>
        <end position="20"/>
    </location>
</feature>
<evidence type="ECO:0000256" key="1">
    <source>
        <dbReference type="SAM" id="MobiDB-lite"/>
    </source>
</evidence>
<evidence type="ECO:0000313" key="3">
    <source>
        <dbReference type="EMBL" id="KAL2332941.1"/>
    </source>
</evidence>
<protein>
    <submittedName>
        <fullName evidence="3">Uncharacterized protein</fullName>
    </submittedName>
</protein>
<feature type="region of interest" description="Disordered" evidence="1">
    <location>
        <begin position="979"/>
        <end position="1002"/>
    </location>
</feature>